<keyword evidence="3" id="KW-1185">Reference proteome</keyword>
<dbReference type="AlphaFoldDB" id="A0A1W0WCY2"/>
<dbReference type="Proteomes" id="UP000192578">
    <property type="component" value="Unassembled WGS sequence"/>
</dbReference>
<gene>
    <name evidence="2" type="ORF">BV898_12767</name>
</gene>
<protein>
    <submittedName>
        <fullName evidence="2">Uncharacterized protein</fullName>
    </submittedName>
</protein>
<comment type="caution">
    <text evidence="2">The sequence shown here is derived from an EMBL/GenBank/DDBJ whole genome shotgun (WGS) entry which is preliminary data.</text>
</comment>
<name>A0A1W0WCY2_HYPEX</name>
<organism evidence="2 3">
    <name type="scientific">Hypsibius exemplaris</name>
    <name type="common">Freshwater tardigrade</name>
    <dbReference type="NCBI Taxonomy" id="2072580"/>
    <lineage>
        <taxon>Eukaryota</taxon>
        <taxon>Metazoa</taxon>
        <taxon>Ecdysozoa</taxon>
        <taxon>Tardigrada</taxon>
        <taxon>Eutardigrada</taxon>
        <taxon>Parachela</taxon>
        <taxon>Hypsibioidea</taxon>
        <taxon>Hypsibiidae</taxon>
        <taxon>Hypsibius</taxon>
    </lineage>
</organism>
<reference evidence="3" key="1">
    <citation type="submission" date="2017-01" db="EMBL/GenBank/DDBJ databases">
        <title>Comparative genomics of anhydrobiosis in the tardigrade Hypsibius dujardini.</title>
        <authorList>
            <person name="Yoshida Y."/>
            <person name="Koutsovoulos G."/>
            <person name="Laetsch D."/>
            <person name="Stevens L."/>
            <person name="Kumar S."/>
            <person name="Horikawa D."/>
            <person name="Ishino K."/>
            <person name="Komine S."/>
            <person name="Tomita M."/>
            <person name="Blaxter M."/>
            <person name="Arakawa K."/>
        </authorList>
    </citation>
    <scope>NUCLEOTIDE SEQUENCE [LARGE SCALE GENOMIC DNA]</scope>
    <source>
        <strain evidence="3">Z151</strain>
    </source>
</reference>
<evidence type="ECO:0000313" key="3">
    <source>
        <dbReference type="Proteomes" id="UP000192578"/>
    </source>
</evidence>
<dbReference type="EMBL" id="MTYJ01000132">
    <property type="protein sequence ID" value="OQV13013.1"/>
    <property type="molecule type" value="Genomic_DNA"/>
</dbReference>
<sequence length="103" mass="11746">MPAHHPLAPPAVDNGKRNFHPLPRPRPAFPHGVETCFPETRPQLVKRSTKNPYPTPRALQRHGRVVEIRYRCQCLPATVFDDRQLLQVSARNPDRGLALLEEV</sequence>
<feature type="region of interest" description="Disordered" evidence="1">
    <location>
        <begin position="1"/>
        <end position="27"/>
    </location>
</feature>
<accession>A0A1W0WCY2</accession>
<evidence type="ECO:0000256" key="1">
    <source>
        <dbReference type="SAM" id="MobiDB-lite"/>
    </source>
</evidence>
<evidence type="ECO:0000313" key="2">
    <source>
        <dbReference type="EMBL" id="OQV13013.1"/>
    </source>
</evidence>
<proteinExistence type="predicted"/>